<proteinExistence type="predicted"/>
<reference evidence="1 2" key="1">
    <citation type="journal article" date="2015" name="Nature">
        <title>rRNA introns, odd ribosomes, and small enigmatic genomes across a large radiation of phyla.</title>
        <authorList>
            <person name="Brown C.T."/>
            <person name="Hug L.A."/>
            <person name="Thomas B.C."/>
            <person name="Sharon I."/>
            <person name="Castelle C.J."/>
            <person name="Singh A."/>
            <person name="Wilkins M.J."/>
            <person name="Williams K.H."/>
            <person name="Banfield J.F."/>
        </authorList>
    </citation>
    <scope>NUCLEOTIDE SEQUENCE [LARGE SCALE GENOMIC DNA]</scope>
</reference>
<evidence type="ECO:0000313" key="2">
    <source>
        <dbReference type="Proteomes" id="UP000034349"/>
    </source>
</evidence>
<comment type="caution">
    <text evidence="1">The sequence shown here is derived from an EMBL/GenBank/DDBJ whole genome shotgun (WGS) entry which is preliminary data.</text>
</comment>
<dbReference type="Proteomes" id="UP000034349">
    <property type="component" value="Unassembled WGS sequence"/>
</dbReference>
<protein>
    <submittedName>
        <fullName evidence="1">Uncharacterized protein</fullName>
    </submittedName>
</protein>
<name>A0A0F9YYM6_9BACT</name>
<dbReference type="EMBL" id="LBOK01000016">
    <property type="protein sequence ID" value="KKP36579.1"/>
    <property type="molecule type" value="Genomic_DNA"/>
</dbReference>
<organism evidence="1 2">
    <name type="scientific">Candidatus Roizmanbacteria bacterium GW2011_GWA2_32_13</name>
    <dbReference type="NCBI Taxonomy" id="1618475"/>
    <lineage>
        <taxon>Bacteria</taxon>
        <taxon>Candidatus Roizmaniibacteriota</taxon>
    </lineage>
</organism>
<sequence length="169" mass="19725">MSIQIRGCENSCAQCQKIYIPLHKEYPCPACGVVNKIIEAEDKYDEEHIHLDFINELIGSMKYYKANNGQFVPFGCYIRGMGGNIQNVVCWAFDKIEDEKLEYKTGMFDEDIKKYFGPEREYILPNINGILDEVYKRYGNENFFITKGFKKQKFSILEKIQGWFDGLIP</sequence>
<accession>A0A0F9YYM6</accession>
<gene>
    <name evidence="1" type="ORF">UR23_C0016G0004</name>
</gene>
<evidence type="ECO:0000313" key="1">
    <source>
        <dbReference type="EMBL" id="KKP36579.1"/>
    </source>
</evidence>
<dbReference type="AlphaFoldDB" id="A0A0F9YYM6"/>